<evidence type="ECO:0000313" key="10">
    <source>
        <dbReference type="Proteomes" id="UP000316167"/>
    </source>
</evidence>
<dbReference type="InterPro" id="IPR005964">
    <property type="entry name" value="Glc/Gal_transptr_bac"/>
</dbReference>
<dbReference type="NCBIfam" id="TIGR01272">
    <property type="entry name" value="gluP"/>
    <property type="match status" value="1"/>
</dbReference>
<gene>
    <name evidence="9" type="ORF">IQ13_1222</name>
</gene>
<dbReference type="SUPFAM" id="SSF103473">
    <property type="entry name" value="MFS general substrate transporter"/>
    <property type="match status" value="1"/>
</dbReference>
<keyword evidence="5 8" id="KW-0812">Transmembrane</keyword>
<organism evidence="9 10">
    <name type="scientific">Lacibacter cauensis</name>
    <dbReference type="NCBI Taxonomy" id="510947"/>
    <lineage>
        <taxon>Bacteria</taxon>
        <taxon>Pseudomonadati</taxon>
        <taxon>Bacteroidota</taxon>
        <taxon>Chitinophagia</taxon>
        <taxon>Chitinophagales</taxon>
        <taxon>Chitinophagaceae</taxon>
        <taxon>Lacibacter</taxon>
    </lineage>
</organism>
<protein>
    <submittedName>
        <fullName evidence="9">Glucose/galactose transporter</fullName>
    </submittedName>
</protein>
<evidence type="ECO:0000256" key="6">
    <source>
        <dbReference type="ARBA" id="ARBA00022989"/>
    </source>
</evidence>
<sequence>MQNVIQMTGAKKETNLIPMIIVCALFFIFGFVTWANGTLIPFFKLSFGLSDFQAFFVTFSSYMAYFFLALPSSWILKKTGFKNGLVLGMLILGMGSLLFIPAAKTNSFALFLTGIFIQGSALALLQTASNPYLTIIGPIESAAKRISIAGVCNKGAGMLVPVIMGTLFLKNAAAIEKQIEAASGVAKEQLLQEVLGRVNMPYIVLAIVFCLFALVIKFTSLPEIQLEEDVVDETSGEVIHHKSIFQFPHLFLGALCIFVYVAAEVMAGDIIGVYGKSLGISADISKFFTSLTLGGMLLGYLIGIISIPKYLSQQMALRICALLGIAFSIGAYLSSGYVAVTFIALLGLANSLMWPAIFPLGISHLGKFTKTGSAIMIMGIAGGAIWPMIYAFLKDNLQLDFQLAYFIAVLPCYLYILYFAVSGHKVGVRKKYA</sequence>
<comment type="similarity">
    <text evidence="3">Belongs to the major facilitator superfamily. FHS transporter (TC 2.A.1.7) family.</text>
</comment>
<dbReference type="AlphaFoldDB" id="A0A562SQP0"/>
<feature type="transmembrane region" description="Helical" evidence="8">
    <location>
        <begin position="146"/>
        <end position="169"/>
    </location>
</feature>
<feature type="transmembrane region" description="Helical" evidence="8">
    <location>
        <begin position="374"/>
        <end position="393"/>
    </location>
</feature>
<evidence type="ECO:0000256" key="1">
    <source>
        <dbReference type="ARBA" id="ARBA00003321"/>
    </source>
</evidence>
<feature type="transmembrane region" description="Helical" evidence="8">
    <location>
        <begin position="108"/>
        <end position="125"/>
    </location>
</feature>
<dbReference type="Proteomes" id="UP000316167">
    <property type="component" value="Unassembled WGS sequence"/>
</dbReference>
<feature type="transmembrane region" description="Helical" evidence="8">
    <location>
        <begin position="55"/>
        <end position="76"/>
    </location>
</feature>
<dbReference type="Pfam" id="PF07690">
    <property type="entry name" value="MFS_1"/>
    <property type="match status" value="1"/>
</dbReference>
<dbReference type="PANTHER" id="PTHR43702:SF12">
    <property type="entry name" value="N-ACETYL GLUCOSAMINE TRANSPORTER NAGP"/>
    <property type="match status" value="1"/>
</dbReference>
<keyword evidence="7 8" id="KW-0472">Membrane</keyword>
<proteinExistence type="inferred from homology"/>
<dbReference type="InterPro" id="IPR036259">
    <property type="entry name" value="MFS_trans_sf"/>
</dbReference>
<comment type="caution">
    <text evidence="9">The sequence shown here is derived from an EMBL/GenBank/DDBJ whole genome shotgun (WGS) entry which is preliminary data.</text>
</comment>
<feature type="transmembrane region" description="Helical" evidence="8">
    <location>
        <begin position="399"/>
        <end position="421"/>
    </location>
</feature>
<dbReference type="GO" id="GO:1904659">
    <property type="term" value="P:D-glucose transmembrane transport"/>
    <property type="evidence" value="ECO:0007669"/>
    <property type="project" value="InterPro"/>
</dbReference>
<dbReference type="GO" id="GO:0005886">
    <property type="term" value="C:plasma membrane"/>
    <property type="evidence" value="ECO:0007669"/>
    <property type="project" value="UniProtKB-SubCell"/>
</dbReference>
<feature type="transmembrane region" description="Helical" evidence="8">
    <location>
        <begin position="83"/>
        <end position="102"/>
    </location>
</feature>
<feature type="transmembrane region" description="Helical" evidence="8">
    <location>
        <begin position="200"/>
        <end position="218"/>
    </location>
</feature>
<dbReference type="Gene3D" id="1.20.1250.20">
    <property type="entry name" value="MFS general substrate transporter like domains"/>
    <property type="match status" value="2"/>
</dbReference>
<feature type="transmembrane region" description="Helical" evidence="8">
    <location>
        <begin position="339"/>
        <end position="362"/>
    </location>
</feature>
<evidence type="ECO:0000256" key="8">
    <source>
        <dbReference type="SAM" id="Phobius"/>
    </source>
</evidence>
<evidence type="ECO:0000256" key="3">
    <source>
        <dbReference type="ARBA" id="ARBA00009120"/>
    </source>
</evidence>
<dbReference type="GO" id="GO:0005354">
    <property type="term" value="F:galactose transmembrane transporter activity"/>
    <property type="evidence" value="ECO:0007669"/>
    <property type="project" value="InterPro"/>
</dbReference>
<dbReference type="RefSeq" id="WP_242009489.1">
    <property type="nucleotide sequence ID" value="NZ_VLLE01000003.1"/>
</dbReference>
<evidence type="ECO:0000256" key="7">
    <source>
        <dbReference type="ARBA" id="ARBA00023136"/>
    </source>
</evidence>
<dbReference type="GO" id="GO:0055056">
    <property type="term" value="F:D-glucose transmembrane transporter activity"/>
    <property type="evidence" value="ECO:0007669"/>
    <property type="project" value="InterPro"/>
</dbReference>
<keyword evidence="10" id="KW-1185">Reference proteome</keyword>
<reference evidence="9 10" key="1">
    <citation type="journal article" date="2015" name="Stand. Genomic Sci.">
        <title>Genomic Encyclopedia of Bacterial and Archaeal Type Strains, Phase III: the genomes of soil and plant-associated and newly described type strains.</title>
        <authorList>
            <person name="Whitman W.B."/>
            <person name="Woyke T."/>
            <person name="Klenk H.P."/>
            <person name="Zhou Y."/>
            <person name="Lilburn T.G."/>
            <person name="Beck B.J."/>
            <person name="De Vos P."/>
            <person name="Vandamme P."/>
            <person name="Eisen J.A."/>
            <person name="Garrity G."/>
            <person name="Hugenholtz P."/>
            <person name="Kyrpides N.C."/>
        </authorList>
    </citation>
    <scope>NUCLEOTIDE SEQUENCE [LARGE SCALE GENOMIC DNA]</scope>
    <source>
        <strain evidence="9 10">CGMCC 1.7271</strain>
    </source>
</reference>
<feature type="transmembrane region" description="Helical" evidence="8">
    <location>
        <begin position="315"/>
        <end position="333"/>
    </location>
</feature>
<keyword evidence="6 8" id="KW-1133">Transmembrane helix</keyword>
<evidence type="ECO:0000256" key="2">
    <source>
        <dbReference type="ARBA" id="ARBA00004429"/>
    </source>
</evidence>
<dbReference type="EMBL" id="VLLE01000003">
    <property type="protein sequence ID" value="TWI83116.1"/>
    <property type="molecule type" value="Genomic_DNA"/>
</dbReference>
<feature type="transmembrane region" description="Helical" evidence="8">
    <location>
        <begin position="16"/>
        <end position="35"/>
    </location>
</feature>
<keyword evidence="4" id="KW-1003">Cell membrane</keyword>
<dbReference type="InterPro" id="IPR050375">
    <property type="entry name" value="MFS_TsgA-like"/>
</dbReference>
<comment type="subcellular location">
    <subcellularLocation>
        <location evidence="2">Cell inner membrane</location>
        <topology evidence="2">Multi-pass membrane protein</topology>
    </subcellularLocation>
</comment>
<feature type="transmembrane region" description="Helical" evidence="8">
    <location>
        <begin position="287"/>
        <end position="308"/>
    </location>
</feature>
<evidence type="ECO:0000256" key="4">
    <source>
        <dbReference type="ARBA" id="ARBA00022475"/>
    </source>
</evidence>
<evidence type="ECO:0000313" key="9">
    <source>
        <dbReference type="EMBL" id="TWI83116.1"/>
    </source>
</evidence>
<dbReference type="InterPro" id="IPR011701">
    <property type="entry name" value="MFS"/>
</dbReference>
<evidence type="ECO:0000256" key="5">
    <source>
        <dbReference type="ARBA" id="ARBA00022692"/>
    </source>
</evidence>
<comment type="function">
    <text evidence="1">Intake of glucose and galactose.</text>
</comment>
<dbReference type="PANTHER" id="PTHR43702">
    <property type="entry name" value="L-FUCOSE-PROTON SYMPORTER"/>
    <property type="match status" value="1"/>
</dbReference>
<name>A0A562SQP0_9BACT</name>
<dbReference type="CDD" id="cd17394">
    <property type="entry name" value="MFS_FucP_like"/>
    <property type="match status" value="1"/>
</dbReference>
<accession>A0A562SQP0</accession>
<feature type="transmembrane region" description="Helical" evidence="8">
    <location>
        <begin position="250"/>
        <end position="275"/>
    </location>
</feature>